<feature type="transmembrane region" description="Helical" evidence="1">
    <location>
        <begin position="234"/>
        <end position="255"/>
    </location>
</feature>
<evidence type="ECO:0000313" key="2">
    <source>
        <dbReference type="EMBL" id="GAH72641.1"/>
    </source>
</evidence>
<organism evidence="2">
    <name type="scientific">marine sediment metagenome</name>
    <dbReference type="NCBI Taxonomy" id="412755"/>
    <lineage>
        <taxon>unclassified sequences</taxon>
        <taxon>metagenomes</taxon>
        <taxon>ecological metagenomes</taxon>
    </lineage>
</organism>
<feature type="non-terminal residue" evidence="2">
    <location>
        <position position="261"/>
    </location>
</feature>
<gene>
    <name evidence="2" type="ORF">S03H2_51354</name>
</gene>
<feature type="transmembrane region" description="Helical" evidence="1">
    <location>
        <begin position="150"/>
        <end position="169"/>
    </location>
</feature>
<evidence type="ECO:0000256" key="1">
    <source>
        <dbReference type="SAM" id="Phobius"/>
    </source>
</evidence>
<dbReference type="EMBL" id="BARU01032574">
    <property type="protein sequence ID" value="GAH72641.1"/>
    <property type="molecule type" value="Genomic_DNA"/>
</dbReference>
<name>X1HR51_9ZZZZ</name>
<protein>
    <submittedName>
        <fullName evidence="2">Uncharacterized protein</fullName>
    </submittedName>
</protein>
<keyword evidence="1" id="KW-1133">Transmembrane helix</keyword>
<feature type="transmembrane region" description="Helical" evidence="1">
    <location>
        <begin position="205"/>
        <end position="222"/>
    </location>
</feature>
<keyword evidence="1" id="KW-0812">Transmembrane</keyword>
<feature type="transmembrane region" description="Helical" evidence="1">
    <location>
        <begin position="181"/>
        <end position="199"/>
    </location>
</feature>
<feature type="transmembrane region" description="Helical" evidence="1">
    <location>
        <begin position="27"/>
        <end position="46"/>
    </location>
</feature>
<feature type="transmembrane region" description="Helical" evidence="1">
    <location>
        <begin position="93"/>
        <end position="113"/>
    </location>
</feature>
<sequence length="261" mass="29752">GAVFLFLIIDYVLILKMKILKEKLKKYRILFSILITIILGAILLSFSGQNILSMIPELINKLLHPFGTERIGLTVAENAQPYLMSWISQLGKIFFWIFCIGMVFIGINISKGIDKKKNKILFSLFWVIMISGILFSRISSSSLFNGTNFISKFVYFGGLILFLGYSLWLYFNGKIKIKSELILIASWLFIMLIAARGAIRLFFVITPFVCFMTGYSVIKLFNYAKKSKEELLKLILFIALILVIIGLVISSFNFVTSTIQQ</sequence>
<reference evidence="2" key="1">
    <citation type="journal article" date="2014" name="Front. Microbiol.">
        <title>High frequency of phylogenetically diverse reductive dehalogenase-homologous genes in deep subseafloor sedimentary metagenomes.</title>
        <authorList>
            <person name="Kawai M."/>
            <person name="Futagami T."/>
            <person name="Toyoda A."/>
            <person name="Takaki Y."/>
            <person name="Nishi S."/>
            <person name="Hori S."/>
            <person name="Arai W."/>
            <person name="Tsubouchi T."/>
            <person name="Morono Y."/>
            <person name="Uchiyama I."/>
            <person name="Ito T."/>
            <person name="Fujiyama A."/>
            <person name="Inagaki F."/>
            <person name="Takami H."/>
        </authorList>
    </citation>
    <scope>NUCLEOTIDE SEQUENCE</scope>
    <source>
        <strain evidence="2">Expedition CK06-06</strain>
    </source>
</reference>
<feature type="transmembrane region" description="Helical" evidence="1">
    <location>
        <begin position="120"/>
        <end position="138"/>
    </location>
</feature>
<keyword evidence="1" id="KW-0472">Membrane</keyword>
<feature type="non-terminal residue" evidence="2">
    <location>
        <position position="1"/>
    </location>
</feature>
<proteinExistence type="predicted"/>
<accession>X1HR51</accession>
<comment type="caution">
    <text evidence="2">The sequence shown here is derived from an EMBL/GenBank/DDBJ whole genome shotgun (WGS) entry which is preliminary data.</text>
</comment>
<dbReference type="AlphaFoldDB" id="X1HR51"/>